<proteinExistence type="predicted"/>
<evidence type="ECO:0000313" key="1">
    <source>
        <dbReference type="EMBL" id="KAL0411067.1"/>
    </source>
</evidence>
<reference evidence="1" key="1">
    <citation type="submission" date="2020-06" db="EMBL/GenBank/DDBJ databases">
        <authorList>
            <person name="Li T."/>
            <person name="Hu X."/>
            <person name="Zhang T."/>
            <person name="Song X."/>
            <person name="Zhang H."/>
            <person name="Dai N."/>
            <person name="Sheng W."/>
            <person name="Hou X."/>
            <person name="Wei L."/>
        </authorList>
    </citation>
    <scope>NUCLEOTIDE SEQUENCE</scope>
    <source>
        <strain evidence="1">KEN1</strain>
        <tissue evidence="1">Leaf</tissue>
    </source>
</reference>
<organism evidence="1">
    <name type="scientific">Sesamum latifolium</name>
    <dbReference type="NCBI Taxonomy" id="2727402"/>
    <lineage>
        <taxon>Eukaryota</taxon>
        <taxon>Viridiplantae</taxon>
        <taxon>Streptophyta</taxon>
        <taxon>Embryophyta</taxon>
        <taxon>Tracheophyta</taxon>
        <taxon>Spermatophyta</taxon>
        <taxon>Magnoliopsida</taxon>
        <taxon>eudicotyledons</taxon>
        <taxon>Gunneridae</taxon>
        <taxon>Pentapetalae</taxon>
        <taxon>asterids</taxon>
        <taxon>lamiids</taxon>
        <taxon>Lamiales</taxon>
        <taxon>Pedaliaceae</taxon>
        <taxon>Sesamum</taxon>
    </lineage>
</organism>
<accession>A0AAW2U389</accession>
<sequence length="67" mass="7594">MKERMWKRLQGWAMKQLSQAGGMVLIKTVLQALPTCIMAFELPSSLIKEEGMMVNFFWHGGGEGKVH</sequence>
<reference evidence="1" key="2">
    <citation type="journal article" date="2024" name="Plant">
        <title>Genomic evolution and insights into agronomic trait innovations of Sesamum species.</title>
        <authorList>
            <person name="Miao H."/>
            <person name="Wang L."/>
            <person name="Qu L."/>
            <person name="Liu H."/>
            <person name="Sun Y."/>
            <person name="Le M."/>
            <person name="Wang Q."/>
            <person name="Wei S."/>
            <person name="Zheng Y."/>
            <person name="Lin W."/>
            <person name="Duan Y."/>
            <person name="Cao H."/>
            <person name="Xiong S."/>
            <person name="Wang X."/>
            <person name="Wei L."/>
            <person name="Li C."/>
            <person name="Ma Q."/>
            <person name="Ju M."/>
            <person name="Zhao R."/>
            <person name="Li G."/>
            <person name="Mu C."/>
            <person name="Tian Q."/>
            <person name="Mei H."/>
            <person name="Zhang T."/>
            <person name="Gao T."/>
            <person name="Zhang H."/>
        </authorList>
    </citation>
    <scope>NUCLEOTIDE SEQUENCE</scope>
    <source>
        <strain evidence="1">KEN1</strain>
    </source>
</reference>
<dbReference type="AlphaFoldDB" id="A0AAW2U389"/>
<comment type="caution">
    <text evidence="1">The sequence shown here is derived from an EMBL/GenBank/DDBJ whole genome shotgun (WGS) entry which is preliminary data.</text>
</comment>
<gene>
    <name evidence="1" type="ORF">Slati_3696400</name>
</gene>
<name>A0AAW2U389_9LAMI</name>
<dbReference type="EMBL" id="JACGWN010000013">
    <property type="protein sequence ID" value="KAL0411067.1"/>
    <property type="molecule type" value="Genomic_DNA"/>
</dbReference>
<protein>
    <submittedName>
        <fullName evidence="1">Uncharacterized protein</fullName>
    </submittedName>
</protein>